<dbReference type="Proteomes" id="UP000472265">
    <property type="component" value="Chromosome 1"/>
</dbReference>
<feature type="region of interest" description="Disordered" evidence="2">
    <location>
        <begin position="1462"/>
        <end position="1485"/>
    </location>
</feature>
<feature type="compositionally biased region" description="Polar residues" evidence="2">
    <location>
        <begin position="927"/>
        <end position="953"/>
    </location>
</feature>
<feature type="compositionally biased region" description="Low complexity" evidence="2">
    <location>
        <begin position="671"/>
        <end position="686"/>
    </location>
</feature>
<feature type="domain" description="Pericentriolar material 1 protein C-terminal" evidence="3">
    <location>
        <begin position="1319"/>
        <end position="1375"/>
    </location>
</feature>
<keyword evidence="1" id="KW-0175">Coiled coil</keyword>
<evidence type="ECO:0000313" key="4">
    <source>
        <dbReference type="Ensembl" id="ENSSAUP00010060182.1"/>
    </source>
</evidence>
<protein>
    <submittedName>
        <fullName evidence="4">Pericentriolar material 1</fullName>
    </submittedName>
</protein>
<feature type="domain" description="Pericentriolar material 1 protein C-terminal" evidence="3">
    <location>
        <begin position="1757"/>
        <end position="1877"/>
    </location>
</feature>
<feature type="compositionally biased region" description="Polar residues" evidence="2">
    <location>
        <begin position="1246"/>
        <end position="1256"/>
    </location>
</feature>
<keyword evidence="5" id="KW-1185">Reference proteome</keyword>
<dbReference type="GO" id="GO:0071539">
    <property type="term" value="P:protein localization to centrosome"/>
    <property type="evidence" value="ECO:0007669"/>
    <property type="project" value="InterPro"/>
</dbReference>
<feature type="compositionally biased region" description="Low complexity" evidence="2">
    <location>
        <begin position="1809"/>
        <end position="1820"/>
    </location>
</feature>
<feature type="coiled-coil region" evidence="1">
    <location>
        <begin position="741"/>
        <end position="768"/>
    </location>
</feature>
<reference evidence="4" key="3">
    <citation type="submission" date="2025-09" db="UniProtKB">
        <authorList>
            <consortium name="Ensembl"/>
        </authorList>
    </citation>
    <scope>IDENTIFICATION</scope>
</reference>
<feature type="compositionally biased region" description="Low complexity" evidence="2">
    <location>
        <begin position="159"/>
        <end position="169"/>
    </location>
</feature>
<feature type="domain" description="Pericentriolar material 1 protein C-terminal" evidence="3">
    <location>
        <begin position="1395"/>
        <end position="1739"/>
    </location>
</feature>
<feature type="compositionally biased region" description="Polar residues" evidence="2">
    <location>
        <begin position="555"/>
        <end position="573"/>
    </location>
</feature>
<reference evidence="4" key="1">
    <citation type="submission" date="2021-04" db="EMBL/GenBank/DDBJ databases">
        <authorList>
            <consortium name="Wellcome Sanger Institute Data Sharing"/>
        </authorList>
    </citation>
    <scope>NUCLEOTIDE SEQUENCE [LARGE SCALE GENOMIC DNA]</scope>
</reference>
<dbReference type="PANTHER" id="PTHR14164:SF12">
    <property type="entry name" value="PERICENTRIOLAR MATERIAL 1 PROTEIN"/>
    <property type="match status" value="1"/>
</dbReference>
<dbReference type="Pfam" id="PF15717">
    <property type="entry name" value="PCM1_C"/>
    <property type="match status" value="3"/>
</dbReference>
<evidence type="ECO:0000256" key="1">
    <source>
        <dbReference type="SAM" id="Coils"/>
    </source>
</evidence>
<dbReference type="GO" id="GO:1905515">
    <property type="term" value="P:non-motile cilium assembly"/>
    <property type="evidence" value="ECO:0007669"/>
    <property type="project" value="TreeGrafter"/>
</dbReference>
<feature type="compositionally biased region" description="Polar residues" evidence="2">
    <location>
        <begin position="1188"/>
        <end position="1201"/>
    </location>
</feature>
<feature type="coiled-coil region" evidence="1">
    <location>
        <begin position="342"/>
        <end position="375"/>
    </location>
</feature>
<evidence type="ECO:0000313" key="5">
    <source>
        <dbReference type="Proteomes" id="UP000472265"/>
    </source>
</evidence>
<dbReference type="GO" id="GO:0034454">
    <property type="term" value="P:microtubule anchoring at centrosome"/>
    <property type="evidence" value="ECO:0007669"/>
    <property type="project" value="InterPro"/>
</dbReference>
<dbReference type="GeneTree" id="ENSGT00390000006641"/>
<feature type="region of interest" description="Disordered" evidence="2">
    <location>
        <begin position="1063"/>
        <end position="1104"/>
    </location>
</feature>
<evidence type="ECO:0000259" key="3">
    <source>
        <dbReference type="Pfam" id="PF15717"/>
    </source>
</evidence>
<dbReference type="InterPro" id="IPR031446">
    <property type="entry name" value="PCM1_C"/>
</dbReference>
<evidence type="ECO:0000256" key="2">
    <source>
        <dbReference type="SAM" id="MobiDB-lite"/>
    </source>
</evidence>
<feature type="compositionally biased region" description="Acidic residues" evidence="2">
    <location>
        <begin position="649"/>
        <end position="659"/>
    </location>
</feature>
<feature type="region of interest" description="Disordered" evidence="2">
    <location>
        <begin position="608"/>
        <end position="627"/>
    </location>
</feature>
<sequence length="1906" mass="213037">MATGGTPFDDSAEELHNWSVTNGSLVDRLNNMDWGVQKKGNRSSEKNKKKLSAAVVESRLTNDISPESTPGAGRRRARTPHSFSHIKYTTQMSVPDQAELDKLRQRINFTDLDERSIGSDSQGRVTAANNQRQFAGENKKPYNFLPLHVNTNKSKELLPPSSSAPATPAITKETKKQSPGLRDTLTPLVPTKDTPRLSRGAGDRGPVAHREYGRGQPRIDSSQVVSKLVQIREYISKASSMRDDLVEKNDVPANVERLSHLIDHLKEQEKSYLRFLQKMLTREHEEDDVGTLDSAVGSGSLAESTSLNIEVRSSDASNATVCRLFSKNLQLSALGGRSETVRADQKEELENLRKQHELLKKMLEQQEQLRALQGRQEALMAMQDSAEQALAVIEDTVVTETTGSVSGLSITSELNDELNDLIQRFHNQLHDSRTKAVPDNRRQAESLSLSREVCWSRSPQAVGPPQHRPLLHSASGPHTGLDTGATAASVKLTKLQELQDKKQTMDKILQELHSLRDQTLNNNSCKSRGLSRQCSLSMGGSTDCPSALCSNGASASTSFHPSLTQQQDSSNSTDKLRKLKEVHKRLNELRELVQYYEQTSDMMVDAVNENEEEDETEDGSILNRDGRLNTECEINNRSAANLRSLNIPSDDDEDEDGLGNDEGAQALAPDSEASGSSRRSSLGNNEGFVQKVHRQTAKQKLRQLQELVAMVQSDDTDGTTANEDEVLHQQPNNTRAAVALEKLYEEKLRQQKQELKQLHEERQRLIEIQGKIQDLQWACPDLQVLHSQTRTRGLLYNDPALVPIWPANPNKVHVIPEKLWSEMRRHQILREELRQRRKHLESLMAEHQRRSGLSDSPRRTDDQEGLATPSQPVSRDERTMATWGSTPCHLDDDDDDEDDYHSEMGVEEEEEQEECAESSSGDDIHIYSSSRNQCSYSNRKNQGSLNQSASQHGGTRRQENLRWASELSFTEGSCHWQEQVSQLQRQLDFSTSMCQTLLQDQQTLSYMLQTLMTGQYPMLANNLSSPQVHLVMHQLNQCYTQLTWQQNNVHRLKHVLNDLLRQQQQQQTSSSAPGWQTQKQGSSQESSSGPSASPGGFLPFSSTLHPSANNMSTAAISPFPPSTTNILTSLIHLQNLSRMQLDPNTSIKTEYMSFPPPLQRSPLNTERGATGWLKTSYANNTFEHHRSNTGPNESPSSSPTFASRHLRPQEFDRASQESFSSMPDPVDPTTITKTFKAGRKACAQANLASRSRTPNTKSRRRRNKGHNKNSEGHESDSASSTADFAHERAPLSRQKDQNKNYAHIYLNLMLSTLEPADASSDFSLFEALRETIYSEVATLISQNESRPHFLIELFHELQLLNTDYLRQRALYSLQVRSTDTLLHLNILLQFPNWLTQDAVKKRDDAESVDNESTLSTSSNLEPFANDDLGNTVIHLDKALARIREYERMKLKAEFNPCNASTAGAGGSDVSNTEHPSANPADQVEGDVCCPQIDTQQLDRQIKAIMTEVIPFLKENMDEVCSLQLLTSVRRMVLTLTQQNDESKEFVRFFHRQLGGILQDSLSKFVGLTLKDCGEDLLVEISEILFNELAFFRLMQDLDNSSSIALAAKHKNKKKPEQPSKAKCSLKVSCLFCSLFVFLDQDEAEQEGDSTLQKLYLQTERKNSRSSDASEVEEEDEDEGDGQGIPLSISLSKAETQALTNYGSGEDENEEEEMEDFEAGPVDVQTSLQASADGQVEQETICWSIIFFLSQRLFLFGFAEINNSVRAVDSTEEEHDMEKCQSPEEESKDGAAAALEENSVSHGQEVPKESTTTSSPDTDSPVMINVDEMGSGNTSQKSDEEDFVKVDDLPLQLTVMCEEELQKRIVEEQQNNNLSVEILNGNTESLTGLVGNAHALKEPDTVGAQSV</sequence>
<feature type="region of interest" description="Disordered" evidence="2">
    <location>
        <begin position="1182"/>
        <end position="1283"/>
    </location>
</feature>
<feature type="compositionally biased region" description="Low complexity" evidence="2">
    <location>
        <begin position="1081"/>
        <end position="1102"/>
    </location>
</feature>
<proteinExistence type="predicted"/>
<feature type="region of interest" description="Disordered" evidence="2">
    <location>
        <begin position="555"/>
        <end position="575"/>
    </location>
</feature>
<dbReference type="GO" id="GO:0034451">
    <property type="term" value="C:centriolar satellite"/>
    <property type="evidence" value="ECO:0007669"/>
    <property type="project" value="TreeGrafter"/>
</dbReference>
<feature type="region of interest" description="Disordered" evidence="2">
    <location>
        <begin position="1662"/>
        <end position="1717"/>
    </location>
</feature>
<gene>
    <name evidence="4" type="primary">PCM1</name>
    <name evidence="4" type="synonym">pcm1</name>
</gene>
<feature type="compositionally biased region" description="Polar residues" evidence="2">
    <location>
        <begin position="1688"/>
        <end position="1702"/>
    </location>
</feature>
<feature type="region of interest" description="Disordered" evidence="2">
    <location>
        <begin position="115"/>
        <end position="222"/>
    </location>
</feature>
<organism evidence="4 5">
    <name type="scientific">Sparus aurata</name>
    <name type="common">Gilthead sea bream</name>
    <dbReference type="NCBI Taxonomy" id="8175"/>
    <lineage>
        <taxon>Eukaryota</taxon>
        <taxon>Metazoa</taxon>
        <taxon>Chordata</taxon>
        <taxon>Craniata</taxon>
        <taxon>Vertebrata</taxon>
        <taxon>Euteleostomi</taxon>
        <taxon>Actinopterygii</taxon>
        <taxon>Neopterygii</taxon>
        <taxon>Teleostei</taxon>
        <taxon>Neoteleostei</taxon>
        <taxon>Acanthomorphata</taxon>
        <taxon>Eupercaria</taxon>
        <taxon>Spariformes</taxon>
        <taxon>Sparidae</taxon>
        <taxon>Sparus</taxon>
    </lineage>
</organism>
<feature type="region of interest" description="Disordered" evidence="2">
    <location>
        <begin position="643"/>
        <end position="687"/>
    </location>
</feature>
<feature type="compositionally biased region" description="Polar residues" evidence="2">
    <location>
        <begin position="118"/>
        <end position="133"/>
    </location>
</feature>
<feature type="region of interest" description="Disordered" evidence="2">
    <location>
        <begin position="844"/>
        <end position="959"/>
    </location>
</feature>
<accession>A0A671YFS7</accession>
<dbReference type="GO" id="GO:0036064">
    <property type="term" value="C:ciliary basal body"/>
    <property type="evidence" value="ECO:0007669"/>
    <property type="project" value="TreeGrafter"/>
</dbReference>
<feature type="compositionally biased region" description="Acidic residues" evidence="2">
    <location>
        <begin position="891"/>
        <end position="916"/>
    </location>
</feature>
<feature type="compositionally biased region" description="Basic residues" evidence="2">
    <location>
        <begin position="1257"/>
        <end position="1267"/>
    </location>
</feature>
<feature type="region of interest" description="Disordered" evidence="2">
    <location>
        <begin position="1767"/>
        <end position="1841"/>
    </location>
</feature>
<feature type="compositionally biased region" description="Acidic residues" evidence="2">
    <location>
        <begin position="608"/>
        <end position="618"/>
    </location>
</feature>
<dbReference type="InterPro" id="IPR024138">
    <property type="entry name" value="Pericentriolar_Pcm1"/>
</dbReference>
<name>A0A671YFS7_SPAAU</name>
<dbReference type="Ensembl" id="ENSSAUT00010063119.1">
    <property type="protein sequence ID" value="ENSSAUP00010060182.1"/>
    <property type="gene ID" value="ENSSAUG00010024379.1"/>
</dbReference>
<feature type="compositionally biased region" description="Acidic residues" evidence="2">
    <location>
        <begin position="1704"/>
        <end position="1717"/>
    </location>
</feature>
<feature type="compositionally biased region" description="Acidic residues" evidence="2">
    <location>
        <begin position="1669"/>
        <end position="1680"/>
    </location>
</feature>
<feature type="compositionally biased region" description="Polar residues" evidence="2">
    <location>
        <begin position="1068"/>
        <end position="1080"/>
    </location>
</feature>
<feature type="region of interest" description="Disordered" evidence="2">
    <location>
        <begin position="1147"/>
        <end position="1166"/>
    </location>
</feature>
<reference evidence="4" key="2">
    <citation type="submission" date="2025-08" db="UniProtKB">
        <authorList>
            <consortium name="Ensembl"/>
        </authorList>
    </citation>
    <scope>IDENTIFICATION</scope>
</reference>
<feature type="region of interest" description="Disordered" evidence="2">
    <location>
        <begin position="458"/>
        <end position="484"/>
    </location>
</feature>
<dbReference type="PANTHER" id="PTHR14164">
    <property type="entry name" value="PERICENTRIOLAR MATERIAL 1-RELATED"/>
    <property type="match status" value="1"/>
</dbReference>